<evidence type="ECO:0000256" key="2">
    <source>
        <dbReference type="ARBA" id="ARBA00022475"/>
    </source>
</evidence>
<gene>
    <name evidence="7" type="ORF">Q8852_01205</name>
</gene>
<proteinExistence type="predicted"/>
<feature type="transmembrane region" description="Helical" evidence="6">
    <location>
        <begin position="281"/>
        <end position="300"/>
    </location>
</feature>
<feature type="transmembrane region" description="Helical" evidence="6">
    <location>
        <begin position="38"/>
        <end position="62"/>
    </location>
</feature>
<evidence type="ECO:0000313" key="8">
    <source>
        <dbReference type="Proteomes" id="UP001237011"/>
    </source>
</evidence>
<evidence type="ECO:0000256" key="6">
    <source>
        <dbReference type="SAM" id="Phobius"/>
    </source>
</evidence>
<dbReference type="Pfam" id="PF03631">
    <property type="entry name" value="Virul_fac_BrkB"/>
    <property type="match status" value="1"/>
</dbReference>
<protein>
    <submittedName>
        <fullName evidence="7">YhjD/YihY/BrkB family envelope integrity protein</fullName>
    </submittedName>
</protein>
<organism evidence="7 8">
    <name type="scientific">Mycoplasma seminis</name>
    <dbReference type="NCBI Taxonomy" id="512749"/>
    <lineage>
        <taxon>Bacteria</taxon>
        <taxon>Bacillati</taxon>
        <taxon>Mycoplasmatota</taxon>
        <taxon>Mollicutes</taxon>
        <taxon>Mycoplasmataceae</taxon>
        <taxon>Mycoplasma</taxon>
    </lineage>
</organism>
<keyword evidence="2" id="KW-1003">Cell membrane</keyword>
<accession>A0ABY9HBX2</accession>
<evidence type="ECO:0000256" key="3">
    <source>
        <dbReference type="ARBA" id="ARBA00022692"/>
    </source>
</evidence>
<feature type="transmembrane region" description="Helical" evidence="6">
    <location>
        <begin position="212"/>
        <end position="231"/>
    </location>
</feature>
<evidence type="ECO:0000313" key="7">
    <source>
        <dbReference type="EMBL" id="WLP85756.1"/>
    </source>
</evidence>
<dbReference type="InterPro" id="IPR017039">
    <property type="entry name" value="Virul_fac_BrkB"/>
</dbReference>
<dbReference type="RefSeq" id="WP_305938181.1">
    <property type="nucleotide sequence ID" value="NZ_CP132191.1"/>
</dbReference>
<keyword evidence="3 6" id="KW-0812">Transmembrane</keyword>
<keyword evidence="5 6" id="KW-0472">Membrane</keyword>
<dbReference type="EMBL" id="CP132191">
    <property type="protein sequence ID" value="WLP85756.1"/>
    <property type="molecule type" value="Genomic_DNA"/>
</dbReference>
<feature type="transmembrane region" description="Helical" evidence="6">
    <location>
        <begin position="91"/>
        <end position="114"/>
    </location>
</feature>
<evidence type="ECO:0000256" key="1">
    <source>
        <dbReference type="ARBA" id="ARBA00004651"/>
    </source>
</evidence>
<keyword evidence="4 6" id="KW-1133">Transmembrane helix</keyword>
<dbReference type="Proteomes" id="UP001237011">
    <property type="component" value="Chromosome"/>
</dbReference>
<feature type="transmembrane region" description="Helical" evidence="6">
    <location>
        <begin position="251"/>
        <end position="269"/>
    </location>
</feature>
<name>A0ABY9HBX2_9MOLU</name>
<feature type="transmembrane region" description="Helical" evidence="6">
    <location>
        <begin position="168"/>
        <end position="191"/>
    </location>
</feature>
<comment type="subcellular location">
    <subcellularLocation>
        <location evidence="1">Cell membrane</location>
        <topology evidence="1">Multi-pass membrane protein</topology>
    </subcellularLocation>
</comment>
<sequence length="361" mass="42702">MTWRNKNINHYAKLVKYKNKNNAIKKAYHQNLIWPDRFTIFLTLYEFLIKNILITLFAKLLLRARNENESRKRIKVIDNVYKNFTSKEYNFIWLSSAFYLLISFVPVIYIVYILNMFVSYIPAFNDFVGKEFQKHFLELILGRFIPGSQEYLLNIGSNSSEGFTLKTILPNLILFLSSLYISSTGYGKLVSSSNYIYEHYKMGTYWGNKIKGFFLVFVVSIIFWIFATADIMTEKAILLRHQNNKIWLNEFVYFIYTTTFFIVLLITLFKLIPSFKLSIKSVYKGALLSATPTILLVLLFNSLNKYFNYDKFGGTVGFFFTIAFFINWFVYFVFLGITFNNAYYKNYISTRTINKRQILFI</sequence>
<feature type="transmembrane region" description="Helical" evidence="6">
    <location>
        <begin position="312"/>
        <end position="337"/>
    </location>
</feature>
<reference evidence="7" key="1">
    <citation type="submission" date="2023-08" db="EMBL/GenBank/DDBJ databases">
        <title>Complete genome sequence of Mycoplasma seminis 2200.</title>
        <authorList>
            <person name="Spergser J."/>
        </authorList>
    </citation>
    <scope>NUCLEOTIDE SEQUENCE [LARGE SCALE GENOMIC DNA]</scope>
    <source>
        <strain evidence="7">2200</strain>
    </source>
</reference>
<evidence type="ECO:0000256" key="4">
    <source>
        <dbReference type="ARBA" id="ARBA00022989"/>
    </source>
</evidence>
<keyword evidence="8" id="KW-1185">Reference proteome</keyword>
<evidence type="ECO:0000256" key="5">
    <source>
        <dbReference type="ARBA" id="ARBA00023136"/>
    </source>
</evidence>